<dbReference type="PROSITE" id="PS00080">
    <property type="entry name" value="MULTICOPPER_OXIDASE2"/>
    <property type="match status" value="1"/>
</dbReference>
<dbReference type="CDD" id="cd13901">
    <property type="entry name" value="CuRO_3_MaLCC_like"/>
    <property type="match status" value="1"/>
</dbReference>
<evidence type="ECO:0000259" key="16">
    <source>
        <dbReference type="Pfam" id="PF07731"/>
    </source>
</evidence>
<evidence type="ECO:0000313" key="19">
    <source>
        <dbReference type="Proteomes" id="UP000256328"/>
    </source>
</evidence>
<evidence type="ECO:0000259" key="15">
    <source>
        <dbReference type="Pfam" id="PF00394"/>
    </source>
</evidence>
<evidence type="ECO:0000256" key="2">
    <source>
        <dbReference type="ARBA" id="ARBA00001935"/>
    </source>
</evidence>
<keyword evidence="11" id="KW-0186">Copper</keyword>
<gene>
    <name evidence="18" type="ORF">BP5796_08886</name>
</gene>
<proteinExistence type="inferred from homology"/>
<dbReference type="EMBL" id="PDLN01000013">
    <property type="protein sequence ID" value="RDW68229.1"/>
    <property type="molecule type" value="Genomic_DNA"/>
</dbReference>
<evidence type="ECO:0000256" key="3">
    <source>
        <dbReference type="ARBA" id="ARBA00002075"/>
    </source>
</evidence>
<evidence type="ECO:0000256" key="4">
    <source>
        <dbReference type="ARBA" id="ARBA00004613"/>
    </source>
</evidence>
<dbReference type="FunFam" id="2.60.40.420:FF:000021">
    <property type="entry name" value="Extracellular dihydrogeodin oxidase/laccase"/>
    <property type="match status" value="1"/>
</dbReference>
<dbReference type="InterPro" id="IPR002355">
    <property type="entry name" value="Cu_oxidase_Cu_BS"/>
</dbReference>
<feature type="signal peptide" evidence="14">
    <location>
        <begin position="1"/>
        <end position="17"/>
    </location>
</feature>
<evidence type="ECO:0000256" key="5">
    <source>
        <dbReference type="ARBA" id="ARBA00010609"/>
    </source>
</evidence>
<organism evidence="18 19">
    <name type="scientific">Coleophoma crateriformis</name>
    <dbReference type="NCBI Taxonomy" id="565419"/>
    <lineage>
        <taxon>Eukaryota</taxon>
        <taxon>Fungi</taxon>
        <taxon>Dikarya</taxon>
        <taxon>Ascomycota</taxon>
        <taxon>Pezizomycotina</taxon>
        <taxon>Leotiomycetes</taxon>
        <taxon>Helotiales</taxon>
        <taxon>Dermateaceae</taxon>
        <taxon>Coleophoma</taxon>
    </lineage>
</organism>
<feature type="domain" description="Plastocyanin-like" evidence="15">
    <location>
        <begin position="220"/>
        <end position="376"/>
    </location>
</feature>
<dbReference type="PROSITE" id="PS00079">
    <property type="entry name" value="MULTICOPPER_OXIDASE1"/>
    <property type="match status" value="1"/>
</dbReference>
<dbReference type="GO" id="GO:0005576">
    <property type="term" value="C:extracellular region"/>
    <property type="evidence" value="ECO:0007669"/>
    <property type="project" value="UniProtKB-SubCell"/>
</dbReference>
<feature type="domain" description="Plastocyanin-like" evidence="16">
    <location>
        <begin position="447"/>
        <end position="575"/>
    </location>
</feature>
<dbReference type="Gene3D" id="2.60.40.420">
    <property type="entry name" value="Cupredoxins - blue copper proteins"/>
    <property type="match status" value="3"/>
</dbReference>
<evidence type="ECO:0000256" key="1">
    <source>
        <dbReference type="ARBA" id="ARBA00000349"/>
    </source>
</evidence>
<dbReference type="OrthoDB" id="2121828at2759"/>
<dbReference type="InterPro" id="IPR045087">
    <property type="entry name" value="Cu-oxidase_fam"/>
</dbReference>
<dbReference type="GO" id="GO:0005507">
    <property type="term" value="F:copper ion binding"/>
    <property type="evidence" value="ECO:0007669"/>
    <property type="project" value="InterPro"/>
</dbReference>
<keyword evidence="7" id="KW-0964">Secreted</keyword>
<dbReference type="InterPro" id="IPR011707">
    <property type="entry name" value="Cu-oxidase-like_N"/>
</dbReference>
<comment type="cofactor">
    <cofactor evidence="2">
        <name>Cu cation</name>
        <dbReference type="ChEBI" id="CHEBI:23378"/>
    </cofactor>
</comment>
<evidence type="ECO:0000256" key="14">
    <source>
        <dbReference type="SAM" id="SignalP"/>
    </source>
</evidence>
<dbReference type="PANTHER" id="PTHR11709:SF145">
    <property type="entry name" value="LCC1"/>
    <property type="match status" value="1"/>
</dbReference>
<dbReference type="PANTHER" id="PTHR11709">
    <property type="entry name" value="MULTI-COPPER OXIDASE"/>
    <property type="match status" value="1"/>
</dbReference>
<sequence length="609" mass="66400">MKLNVLTSLLTGALVAAQGIISELQTDSPLGTMSAPKLPGFLTNNPLPQGFPWGPKTANNTNYYGMTRLLGLVSPLRYDPPYTGVIRSYDFTITRDTKAPDGYARSVMLINGQFPGPTIEANWGDTIQVTVTNAISGPEEGTTLHWHGFLQKASPWMDGVPGVQQCPIPPGKSFTYTFLADLYGTSWYHSHYSAQYADGVIGAMVIHGPNTVPYDIDIGPVMLSDWYHEEYFQLVEGVVGTNIADVAPTSDNNLINGHNNFACDPTDSTPCVSDAGIANFTFTPGKVHRLRLINTGAEGMQKFSIDGHNLTVIANDFVPIIPYDTQVVTLGIGQRTDVLVKGKTGNPGTYTMRASIAAAPCSGSKNPDATANIFYNTKNEAPSNTTAWPAFLDSVANQCGNDDLTKTVPWYPITPDLDPPVTETIEIDYQQNTTGHYLWTMNNSTFRADYNEPILLLSKMGNNSYPDSPEWNVYNFGSNSSVRIVINNHGALAALTHPIHLHGHNMFVLDVGTGTWDGTIVNEDNPQRRDVQILPANGYMVLQLTADNPGAWPLHCHIAWHVSAGLYVTVLERPADIANLNIPFIMAQTCRDWSAYTNSTVVDQIDSGL</sequence>
<evidence type="ECO:0000256" key="10">
    <source>
        <dbReference type="ARBA" id="ARBA00023002"/>
    </source>
</evidence>
<name>A0A3D8R2G9_9HELO</name>
<accession>A0A3D8R2G9</accession>
<dbReference type="GO" id="GO:0046274">
    <property type="term" value="P:lignin catabolic process"/>
    <property type="evidence" value="ECO:0007669"/>
    <property type="project" value="UniProtKB-KW"/>
</dbReference>
<dbReference type="FunFam" id="2.60.40.420:FF:000038">
    <property type="entry name" value="Extracellular dihydrogeodin oxidase/laccase"/>
    <property type="match status" value="1"/>
</dbReference>
<comment type="subcellular location">
    <subcellularLocation>
        <location evidence="4">Secreted</location>
    </subcellularLocation>
</comment>
<dbReference type="Proteomes" id="UP000256328">
    <property type="component" value="Unassembled WGS sequence"/>
</dbReference>
<keyword evidence="14" id="KW-0732">Signal</keyword>
<dbReference type="AlphaFoldDB" id="A0A3D8R2G9"/>
<evidence type="ECO:0000256" key="13">
    <source>
        <dbReference type="ARBA" id="ARBA00023185"/>
    </source>
</evidence>
<protein>
    <recommendedName>
        <fullName evidence="6">laccase</fullName>
        <ecNumber evidence="6">1.10.3.2</ecNumber>
    </recommendedName>
</protein>
<evidence type="ECO:0000259" key="17">
    <source>
        <dbReference type="Pfam" id="PF07732"/>
    </source>
</evidence>
<evidence type="ECO:0000256" key="7">
    <source>
        <dbReference type="ARBA" id="ARBA00022525"/>
    </source>
</evidence>
<dbReference type="GO" id="GO:0052716">
    <property type="term" value="F:hydroquinone:oxygen oxidoreductase activity"/>
    <property type="evidence" value="ECO:0007669"/>
    <property type="project" value="UniProtKB-EC"/>
</dbReference>
<keyword evidence="19" id="KW-1185">Reference proteome</keyword>
<evidence type="ECO:0000256" key="11">
    <source>
        <dbReference type="ARBA" id="ARBA00023008"/>
    </source>
</evidence>
<comment type="catalytic activity">
    <reaction evidence="1">
        <text>4 hydroquinone + O2 = 4 benzosemiquinone + 2 H2O</text>
        <dbReference type="Rhea" id="RHEA:11276"/>
        <dbReference type="ChEBI" id="CHEBI:15377"/>
        <dbReference type="ChEBI" id="CHEBI:15379"/>
        <dbReference type="ChEBI" id="CHEBI:17594"/>
        <dbReference type="ChEBI" id="CHEBI:17977"/>
        <dbReference type="EC" id="1.10.3.2"/>
    </reaction>
</comment>
<keyword evidence="9" id="KW-0677">Repeat</keyword>
<keyword evidence="13" id="KW-0439">Lignin degradation</keyword>
<evidence type="ECO:0000256" key="12">
    <source>
        <dbReference type="ARBA" id="ARBA00023180"/>
    </source>
</evidence>
<dbReference type="SUPFAM" id="SSF49503">
    <property type="entry name" value="Cupredoxins"/>
    <property type="match status" value="3"/>
</dbReference>
<feature type="chain" id="PRO_5017657651" description="laccase" evidence="14">
    <location>
        <begin position="18"/>
        <end position="609"/>
    </location>
</feature>
<dbReference type="InterPro" id="IPR011706">
    <property type="entry name" value="Cu-oxidase_C"/>
</dbReference>
<dbReference type="Pfam" id="PF07732">
    <property type="entry name" value="Cu-oxidase_3"/>
    <property type="match status" value="1"/>
</dbReference>
<dbReference type="CDD" id="cd13854">
    <property type="entry name" value="CuRO_1_MaLCC_like"/>
    <property type="match status" value="1"/>
</dbReference>
<comment type="caution">
    <text evidence="18">The sequence shown here is derived from an EMBL/GenBank/DDBJ whole genome shotgun (WGS) entry which is preliminary data.</text>
</comment>
<evidence type="ECO:0000313" key="18">
    <source>
        <dbReference type="EMBL" id="RDW68229.1"/>
    </source>
</evidence>
<dbReference type="InterPro" id="IPR033138">
    <property type="entry name" value="Cu_oxidase_CS"/>
</dbReference>
<dbReference type="Pfam" id="PF07731">
    <property type="entry name" value="Cu-oxidase_2"/>
    <property type="match status" value="1"/>
</dbReference>
<evidence type="ECO:0000256" key="6">
    <source>
        <dbReference type="ARBA" id="ARBA00012297"/>
    </source>
</evidence>
<dbReference type="Pfam" id="PF00394">
    <property type="entry name" value="Cu-oxidase"/>
    <property type="match status" value="1"/>
</dbReference>
<evidence type="ECO:0000256" key="9">
    <source>
        <dbReference type="ARBA" id="ARBA00022737"/>
    </source>
</evidence>
<keyword evidence="10" id="KW-0560">Oxidoreductase</keyword>
<dbReference type="CDD" id="cd13880">
    <property type="entry name" value="CuRO_2_MaLCC_like"/>
    <property type="match status" value="1"/>
</dbReference>
<dbReference type="InterPro" id="IPR001117">
    <property type="entry name" value="Cu-oxidase_2nd"/>
</dbReference>
<reference evidence="18 19" key="1">
    <citation type="journal article" date="2018" name="IMA Fungus">
        <title>IMA Genome-F 9: Draft genome sequence of Annulohypoxylon stygium, Aspergillus mulundensis, Berkeleyomyces basicola (syn. Thielaviopsis basicola), Ceratocystis smalleyi, two Cercospora beticola strains, Coleophoma cylindrospora, Fusarium fracticaudum, Phialophora cf. hyalina, and Morchella septimelata.</title>
        <authorList>
            <person name="Wingfield B.D."/>
            <person name="Bills G.F."/>
            <person name="Dong Y."/>
            <person name="Huang W."/>
            <person name="Nel W.J."/>
            <person name="Swalarsk-Parry B.S."/>
            <person name="Vaghefi N."/>
            <person name="Wilken P.M."/>
            <person name="An Z."/>
            <person name="de Beer Z.W."/>
            <person name="De Vos L."/>
            <person name="Chen L."/>
            <person name="Duong T.A."/>
            <person name="Gao Y."/>
            <person name="Hammerbacher A."/>
            <person name="Kikkert J.R."/>
            <person name="Li Y."/>
            <person name="Li H."/>
            <person name="Li K."/>
            <person name="Li Q."/>
            <person name="Liu X."/>
            <person name="Ma X."/>
            <person name="Naidoo K."/>
            <person name="Pethybridge S.J."/>
            <person name="Sun J."/>
            <person name="Steenkamp E.T."/>
            <person name="van der Nest M.A."/>
            <person name="van Wyk S."/>
            <person name="Wingfield M.J."/>
            <person name="Xiong C."/>
            <person name="Yue Q."/>
            <person name="Zhang X."/>
        </authorList>
    </citation>
    <scope>NUCLEOTIDE SEQUENCE [LARGE SCALE GENOMIC DNA]</scope>
    <source>
        <strain evidence="18 19">BP5796</strain>
    </source>
</reference>
<comment type="function">
    <text evidence="3">Lignin degradation and detoxification of lignin-derived products.</text>
</comment>
<evidence type="ECO:0000256" key="8">
    <source>
        <dbReference type="ARBA" id="ARBA00022723"/>
    </source>
</evidence>
<keyword evidence="12" id="KW-0325">Glycoprotein</keyword>
<dbReference type="EC" id="1.10.3.2" evidence="6"/>
<feature type="domain" description="Plastocyanin-like" evidence="17">
    <location>
        <begin position="93"/>
        <end position="210"/>
    </location>
</feature>
<keyword evidence="8" id="KW-0479">Metal-binding</keyword>
<comment type="similarity">
    <text evidence="5">Belongs to the multicopper oxidase family.</text>
</comment>
<dbReference type="InterPro" id="IPR008972">
    <property type="entry name" value="Cupredoxin"/>
</dbReference>